<dbReference type="InterPro" id="IPR013762">
    <property type="entry name" value="Integrase-like_cat_sf"/>
</dbReference>
<dbReference type="GO" id="GO:0003677">
    <property type="term" value="F:DNA binding"/>
    <property type="evidence" value="ECO:0007669"/>
    <property type="project" value="InterPro"/>
</dbReference>
<evidence type="ECO:0000256" key="2">
    <source>
        <dbReference type="SAM" id="MobiDB-lite"/>
    </source>
</evidence>
<dbReference type="Gene3D" id="1.10.443.10">
    <property type="entry name" value="Intergrase catalytic core"/>
    <property type="match status" value="1"/>
</dbReference>
<comment type="caution">
    <text evidence="4">The sequence shown here is derived from an EMBL/GenBank/DDBJ whole genome shotgun (WGS) entry which is preliminary data.</text>
</comment>
<evidence type="ECO:0000313" key="4">
    <source>
        <dbReference type="EMBL" id="OIQ49940.1"/>
    </source>
</evidence>
<dbReference type="GO" id="GO:0015074">
    <property type="term" value="P:DNA integration"/>
    <property type="evidence" value="ECO:0007669"/>
    <property type="project" value="InterPro"/>
</dbReference>
<dbReference type="Pfam" id="PF12835">
    <property type="entry name" value="Integrase_1"/>
    <property type="match status" value="1"/>
</dbReference>
<dbReference type="OrthoDB" id="5444728at2"/>
<organism evidence="4 5">
    <name type="scientific">Pseudodesulfovibrio hydrargyri</name>
    <dbReference type="NCBI Taxonomy" id="2125990"/>
    <lineage>
        <taxon>Bacteria</taxon>
        <taxon>Pseudomonadati</taxon>
        <taxon>Thermodesulfobacteriota</taxon>
        <taxon>Desulfovibrionia</taxon>
        <taxon>Desulfovibrionales</taxon>
        <taxon>Desulfovibrionaceae</taxon>
    </lineage>
</organism>
<dbReference type="RefSeq" id="WP_071545417.1">
    <property type="nucleotide sequence ID" value="NZ_LKAQ01000004.1"/>
</dbReference>
<dbReference type="InterPro" id="IPR011010">
    <property type="entry name" value="DNA_brk_join_enz"/>
</dbReference>
<dbReference type="GO" id="GO:0006310">
    <property type="term" value="P:DNA recombination"/>
    <property type="evidence" value="ECO:0007669"/>
    <property type="project" value="UniProtKB-KW"/>
</dbReference>
<evidence type="ECO:0000259" key="3">
    <source>
        <dbReference type="Pfam" id="PF12835"/>
    </source>
</evidence>
<name>A0A1J5MVV1_9BACT</name>
<accession>A0A1J5MVV1</accession>
<feature type="domain" description="Integrase catalytic" evidence="3">
    <location>
        <begin position="104"/>
        <end position="222"/>
    </location>
</feature>
<keyword evidence="5" id="KW-1185">Reference proteome</keyword>
<reference evidence="4 5" key="1">
    <citation type="submission" date="2015-09" db="EMBL/GenBank/DDBJ databases">
        <title>Genome of Desulfovibrio dechloracetivorans BerOc1, a mercury methylating strain isolated from highly hydrocarbons and metals contaminated coastal sediments.</title>
        <authorList>
            <person name="Goni Urriza M."/>
            <person name="Gassie C."/>
            <person name="Bouchez O."/>
            <person name="Klopp C."/>
            <person name="Ranchou-Peyruse A."/>
            <person name="Remy G."/>
        </authorList>
    </citation>
    <scope>NUCLEOTIDE SEQUENCE [LARGE SCALE GENOMIC DNA]</scope>
    <source>
        <strain evidence="4 5">BerOc1</strain>
    </source>
</reference>
<dbReference type="Proteomes" id="UP000181901">
    <property type="component" value="Unassembled WGS sequence"/>
</dbReference>
<gene>
    <name evidence="4" type="primary">xerC_4</name>
    <name evidence="4" type="ORF">BerOc1_01868</name>
</gene>
<keyword evidence="1" id="KW-0233">DNA recombination</keyword>
<evidence type="ECO:0000256" key="1">
    <source>
        <dbReference type="ARBA" id="ARBA00023172"/>
    </source>
</evidence>
<dbReference type="AlphaFoldDB" id="A0A1J5MVV1"/>
<sequence length="319" mass="35619">MGKSDSLKFAVNRATLSGQKTKQHRIRQTARHFVDVLRQANMGIEKWTNVSNKHFQRVADAMRADGVGDGRIAEVFTAARHICRAYGNDQISESNATFGVKRGSIANAMSRAVAADVFQGTLTRMRNDKSYPHAGRAAAQIDLMYNVGLRREESAKLDLPNDWDRENHSLLVQYGTKGGRPRTLYGLSRQQEAALKRAEEYVSPSDRKGINNLMPEGMGDEWLHRLDYAARKHGLTGKDAGGTLHGLRHERFRQMYVDHTGFEPPNQYDSVQAFHEAAQATAGDDWPRLDDEARDNIEVAAGHSPGRRDVSNAYLGSSR</sequence>
<dbReference type="EMBL" id="LKAQ01000004">
    <property type="protein sequence ID" value="OIQ49940.1"/>
    <property type="molecule type" value="Genomic_DNA"/>
</dbReference>
<evidence type="ECO:0000313" key="5">
    <source>
        <dbReference type="Proteomes" id="UP000181901"/>
    </source>
</evidence>
<dbReference type="SUPFAM" id="SSF56349">
    <property type="entry name" value="DNA breaking-rejoining enzymes"/>
    <property type="match status" value="1"/>
</dbReference>
<protein>
    <submittedName>
        <fullName evidence="4">Tyrosine recombinase XerC</fullName>
    </submittedName>
</protein>
<dbReference type="InterPro" id="IPR024456">
    <property type="entry name" value="Integrase_catalytic_putative"/>
</dbReference>
<proteinExistence type="predicted"/>
<feature type="region of interest" description="Disordered" evidence="2">
    <location>
        <begin position="298"/>
        <end position="319"/>
    </location>
</feature>